<keyword evidence="2" id="KW-1185">Reference proteome</keyword>
<proteinExistence type="predicted"/>
<protein>
    <submittedName>
        <fullName evidence="1">Uncharacterized protein</fullName>
    </submittedName>
</protein>
<dbReference type="Proteomes" id="UP000016568">
    <property type="component" value="Unassembled WGS sequence"/>
</dbReference>
<comment type="caution">
    <text evidence="1">The sequence shown here is derived from an EMBL/GenBank/DDBJ whole genome shotgun (WGS) entry which is preliminary data.</text>
</comment>
<dbReference type="RefSeq" id="WP_021690875.1">
    <property type="nucleotide sequence ID" value="NZ_BASZ01000007.1"/>
</dbReference>
<gene>
    <name evidence="1" type="ORF">NT2_07_00570</name>
</gene>
<accession>U2YNC3</accession>
<name>U2YNC3_9SPHN</name>
<dbReference type="AlphaFoldDB" id="U2YNC3"/>
<organism evidence="1 2">
    <name type="scientific">Caenibius tardaugens NBRC 16725</name>
    <dbReference type="NCBI Taxonomy" id="1219035"/>
    <lineage>
        <taxon>Bacteria</taxon>
        <taxon>Pseudomonadati</taxon>
        <taxon>Pseudomonadota</taxon>
        <taxon>Alphaproteobacteria</taxon>
        <taxon>Sphingomonadales</taxon>
        <taxon>Erythrobacteraceae</taxon>
        <taxon>Caenibius</taxon>
    </lineage>
</organism>
<dbReference type="OrthoDB" id="7571144at2"/>
<dbReference type="EMBL" id="BASZ01000007">
    <property type="protein sequence ID" value="GAD50057.1"/>
    <property type="molecule type" value="Genomic_DNA"/>
</dbReference>
<evidence type="ECO:0000313" key="1">
    <source>
        <dbReference type="EMBL" id="GAD50057.1"/>
    </source>
</evidence>
<sequence length="79" mass="8717">MPDIPQNCLHLIPSESALPPELHDSVRRHHKHLTALAISLRAAGVDEAIVEMSVWQLTESYRVELTAAMQAIVQGKSHA</sequence>
<dbReference type="eggNOG" id="ENOG50310X6">
    <property type="taxonomic scope" value="Bacteria"/>
</dbReference>
<dbReference type="KEGG" id="ntd:EGO55_06485"/>
<reference evidence="1 2" key="1">
    <citation type="submission" date="2013-09" db="EMBL/GenBank/DDBJ databases">
        <title>Whole genome shotgun sequence of Novosphingobium tardaugens NBRC 16725.</title>
        <authorList>
            <person name="Isaki S."/>
            <person name="Hosoyama A."/>
            <person name="Tsuchikane K."/>
            <person name="Katsumata H."/>
            <person name="Ando Y."/>
            <person name="Yamazaki S."/>
            <person name="Fujita N."/>
        </authorList>
    </citation>
    <scope>NUCLEOTIDE SEQUENCE [LARGE SCALE GENOMIC DNA]</scope>
    <source>
        <strain evidence="1 2">NBRC 16725</strain>
    </source>
</reference>
<evidence type="ECO:0000313" key="2">
    <source>
        <dbReference type="Proteomes" id="UP000016568"/>
    </source>
</evidence>